<dbReference type="PROSITE" id="PS51910">
    <property type="entry name" value="GH18_2"/>
    <property type="match status" value="1"/>
</dbReference>
<dbReference type="PANTHER" id="PTHR11177">
    <property type="entry name" value="CHITINASE"/>
    <property type="match status" value="1"/>
</dbReference>
<dbReference type="SUPFAM" id="SSF51445">
    <property type="entry name" value="(Trans)glycosidases"/>
    <property type="match status" value="1"/>
</dbReference>
<evidence type="ECO:0000256" key="4">
    <source>
        <dbReference type="ARBA" id="ARBA00023326"/>
    </source>
</evidence>
<gene>
    <name evidence="6" type="ORF">BK658_21965</name>
</gene>
<dbReference type="InterPro" id="IPR011583">
    <property type="entry name" value="Chitinase_II/V-like_cat"/>
</dbReference>
<dbReference type="AlphaFoldDB" id="A0A423GMJ7"/>
<evidence type="ECO:0000256" key="3">
    <source>
        <dbReference type="ARBA" id="ARBA00023024"/>
    </source>
</evidence>
<dbReference type="InterPro" id="IPR001223">
    <property type="entry name" value="Glyco_hydro18_cat"/>
</dbReference>
<comment type="caution">
    <text evidence="6">The sequence shown here is derived from an EMBL/GenBank/DDBJ whole genome shotgun (WGS) entry which is preliminary data.</text>
</comment>
<evidence type="ECO:0000256" key="1">
    <source>
        <dbReference type="ARBA" id="ARBA00000822"/>
    </source>
</evidence>
<dbReference type="EC" id="3.2.1.14" evidence="2"/>
<dbReference type="PANTHER" id="PTHR11177:SF317">
    <property type="entry name" value="CHITINASE 12-RELATED"/>
    <property type="match status" value="1"/>
</dbReference>
<dbReference type="GO" id="GO:0008843">
    <property type="term" value="F:endochitinase activity"/>
    <property type="evidence" value="ECO:0007669"/>
    <property type="project" value="UniProtKB-EC"/>
</dbReference>
<comment type="catalytic activity">
    <reaction evidence="1">
        <text>Random endo-hydrolysis of N-acetyl-beta-D-glucosaminide (1-&gt;4)-beta-linkages in chitin and chitodextrins.</text>
        <dbReference type="EC" id="3.2.1.14"/>
    </reaction>
</comment>
<dbReference type="Gene3D" id="3.20.20.80">
    <property type="entry name" value="Glycosidases"/>
    <property type="match status" value="1"/>
</dbReference>
<sequence length="546" mass="59730">MSKLVNETDPGTLVNGVVWGSGSAEKTYALNNFDPATRDDQLSYAPGPDRTTKYAFNKYADNGFQCFGYGGDWLIGDARYGNGPGQPDPSYATGGRGTNLMRFLGKTGTFHKMILGFLAIVGDKGVNRIPIYNSLVLWGLVSPPAIPGEPTDAELEAAETQWGGHVRFIDPWNDLAAYINCNFPGYVSEDYSDLYRPEKAQGVLGALLQIYQSNPDLELSLSLGGWSMSHAFYAVARERDPAKRKIFIDSIATIFTTFPMFKSIDIDWEYPAVSGNEPGAGDTWLGNPYDDDDAAYFAILIGELKARLPAVKISIASIAAPAKLAKSNIPALIEAGLDGVNVMGYDFFGTPWATKLQHHCNLYRSDPDDINENSVDAAVQYLLGLGVPSKMIYVGYANYSRNAQQAELTSVSPLVGTYSQRAGANTTPGCFEAGVTELPGVLKHYLDLEARQPLNRFILYTDKKANADFLYNPTTKVFMSLDTPRTVKLKGEYVVEHNLGGLFSWMIDHDPGLMNNAAREGVGCTLLEEVIDMKSFYYEGATTLQP</sequence>
<evidence type="ECO:0000313" key="7">
    <source>
        <dbReference type="Proteomes" id="UP000284684"/>
    </source>
</evidence>
<evidence type="ECO:0000313" key="6">
    <source>
        <dbReference type="EMBL" id="ROM92650.1"/>
    </source>
</evidence>
<dbReference type="EMBL" id="MOBI01000023">
    <property type="protein sequence ID" value="ROM92650.1"/>
    <property type="molecule type" value="Genomic_DNA"/>
</dbReference>
<name>A0A423GMJ7_9PSED</name>
<dbReference type="InterPro" id="IPR017853">
    <property type="entry name" value="GH"/>
</dbReference>
<accession>A0A423GMJ7</accession>
<keyword evidence="3" id="KW-0146">Chitin degradation</keyword>
<protein>
    <recommendedName>
        <fullName evidence="2">chitinase</fullName>
        <ecNumber evidence="2">3.2.1.14</ecNumber>
    </recommendedName>
</protein>
<dbReference type="SUPFAM" id="SSF54556">
    <property type="entry name" value="Chitinase insertion domain"/>
    <property type="match status" value="1"/>
</dbReference>
<dbReference type="InterPro" id="IPR050314">
    <property type="entry name" value="Glycosyl_Hydrlase_18"/>
</dbReference>
<feature type="domain" description="GH18" evidence="5">
    <location>
        <begin position="132"/>
        <end position="525"/>
    </location>
</feature>
<dbReference type="Gene3D" id="3.10.50.10">
    <property type="match status" value="2"/>
</dbReference>
<dbReference type="GO" id="GO:0008061">
    <property type="term" value="F:chitin binding"/>
    <property type="evidence" value="ECO:0007669"/>
    <property type="project" value="InterPro"/>
</dbReference>
<evidence type="ECO:0000256" key="2">
    <source>
        <dbReference type="ARBA" id="ARBA00012729"/>
    </source>
</evidence>
<reference evidence="6 7" key="1">
    <citation type="submission" date="2016-10" db="EMBL/GenBank/DDBJ databases">
        <title>Comparative genome analysis of multiple Pseudomonas spp. focuses on biocontrol and plant growth promoting traits.</title>
        <authorList>
            <person name="Tao X.-Y."/>
            <person name="Taylor C.G."/>
        </authorList>
    </citation>
    <scope>NUCLEOTIDE SEQUENCE [LARGE SCALE GENOMIC DNA]</scope>
    <source>
        <strain evidence="6 7">37D10</strain>
    </source>
</reference>
<keyword evidence="4" id="KW-0624">Polysaccharide degradation</keyword>
<dbReference type="GO" id="GO:0005576">
    <property type="term" value="C:extracellular region"/>
    <property type="evidence" value="ECO:0007669"/>
    <property type="project" value="TreeGrafter"/>
</dbReference>
<dbReference type="Proteomes" id="UP000284684">
    <property type="component" value="Unassembled WGS sequence"/>
</dbReference>
<organism evidence="6 7">
    <name type="scientific">Pseudomonas brassicacearum</name>
    <dbReference type="NCBI Taxonomy" id="930166"/>
    <lineage>
        <taxon>Bacteria</taxon>
        <taxon>Pseudomonadati</taxon>
        <taxon>Pseudomonadota</taxon>
        <taxon>Gammaproteobacteria</taxon>
        <taxon>Pseudomonadales</taxon>
        <taxon>Pseudomonadaceae</taxon>
        <taxon>Pseudomonas</taxon>
    </lineage>
</organism>
<proteinExistence type="predicted"/>
<dbReference type="SMART" id="SM00636">
    <property type="entry name" value="Glyco_18"/>
    <property type="match status" value="1"/>
</dbReference>
<keyword evidence="4" id="KW-0119">Carbohydrate metabolism</keyword>
<evidence type="ECO:0000259" key="5">
    <source>
        <dbReference type="PROSITE" id="PS51910"/>
    </source>
</evidence>
<dbReference type="InterPro" id="IPR029070">
    <property type="entry name" value="Chitinase_insertion_sf"/>
</dbReference>
<dbReference type="GO" id="GO:0000272">
    <property type="term" value="P:polysaccharide catabolic process"/>
    <property type="evidence" value="ECO:0007669"/>
    <property type="project" value="UniProtKB-KW"/>
</dbReference>
<dbReference type="Pfam" id="PF00704">
    <property type="entry name" value="Glyco_hydro_18"/>
    <property type="match status" value="1"/>
</dbReference>
<dbReference type="GO" id="GO:0006032">
    <property type="term" value="P:chitin catabolic process"/>
    <property type="evidence" value="ECO:0007669"/>
    <property type="project" value="UniProtKB-KW"/>
</dbReference>